<sequence>MMDGTPTSTTLRVRLRADDTKYAGGVIPAAHYMQLMSDAGAMLGVMRGESAGYLARWESVDFTAVCHVGDYIEVRCELIRVGNRSRTMRTEVVKLISTDPGERGQTTKGIVHEPPEVVARGDYVSVMPRADLDSE</sequence>
<dbReference type="EMBL" id="RZYA01000007">
    <property type="protein sequence ID" value="RVU23696.1"/>
    <property type="molecule type" value="Genomic_DNA"/>
</dbReference>
<dbReference type="InterPro" id="IPR029069">
    <property type="entry name" value="HotDog_dom_sf"/>
</dbReference>
<name>A0A3S2YZP5_9ACTN</name>
<evidence type="ECO:0000313" key="2">
    <source>
        <dbReference type="EMBL" id="RVU23696.1"/>
    </source>
</evidence>
<organism evidence="2 3">
    <name type="scientific">Streptomyces antnestii</name>
    <dbReference type="NCBI Taxonomy" id="2494256"/>
    <lineage>
        <taxon>Bacteria</taxon>
        <taxon>Bacillati</taxon>
        <taxon>Actinomycetota</taxon>
        <taxon>Actinomycetes</taxon>
        <taxon>Kitasatosporales</taxon>
        <taxon>Streptomycetaceae</taxon>
        <taxon>Streptomyces</taxon>
    </lineage>
</organism>
<dbReference type="AlphaFoldDB" id="A0A3S2YZP5"/>
<reference evidence="2 3" key="1">
    <citation type="submission" date="2019-01" db="EMBL/GenBank/DDBJ databases">
        <title>Genome sequences of Streptomyces and Rhizobium isolates collected from root and soil.</title>
        <authorList>
            <person name="Chhettri S."/>
            <person name="Sevigny J.L."/>
            <person name="Sen A."/>
            <person name="Ennis N."/>
            <person name="Tisa L."/>
        </authorList>
    </citation>
    <scope>NUCLEOTIDE SEQUENCE [LARGE SCALE GENOMIC DNA]</scope>
    <source>
        <strain evidence="2 3">San01</strain>
    </source>
</reference>
<dbReference type="OrthoDB" id="5510361at2"/>
<gene>
    <name evidence="2" type="ORF">EOT10_16580</name>
</gene>
<evidence type="ECO:0000313" key="3">
    <source>
        <dbReference type="Proteomes" id="UP000283128"/>
    </source>
</evidence>
<dbReference type="CDD" id="cd03440">
    <property type="entry name" value="hot_dog"/>
    <property type="match status" value="1"/>
</dbReference>
<dbReference type="SUPFAM" id="SSF54637">
    <property type="entry name" value="Thioesterase/thiol ester dehydrase-isomerase"/>
    <property type="match status" value="1"/>
</dbReference>
<proteinExistence type="predicted"/>
<evidence type="ECO:0000259" key="1">
    <source>
        <dbReference type="Pfam" id="PF03061"/>
    </source>
</evidence>
<dbReference type="Proteomes" id="UP000283128">
    <property type="component" value="Unassembled WGS sequence"/>
</dbReference>
<protein>
    <recommendedName>
        <fullName evidence="1">Thioesterase domain-containing protein</fullName>
    </recommendedName>
</protein>
<dbReference type="Pfam" id="PF03061">
    <property type="entry name" value="4HBT"/>
    <property type="match status" value="1"/>
</dbReference>
<dbReference type="Gene3D" id="3.10.129.10">
    <property type="entry name" value="Hotdog Thioesterase"/>
    <property type="match status" value="1"/>
</dbReference>
<keyword evidence="3" id="KW-1185">Reference proteome</keyword>
<feature type="domain" description="Thioesterase" evidence="1">
    <location>
        <begin position="29"/>
        <end position="94"/>
    </location>
</feature>
<accession>A0A3S2YZP5</accession>
<dbReference type="InterPro" id="IPR006683">
    <property type="entry name" value="Thioestr_dom"/>
</dbReference>
<comment type="caution">
    <text evidence="2">The sequence shown here is derived from an EMBL/GenBank/DDBJ whole genome shotgun (WGS) entry which is preliminary data.</text>
</comment>